<dbReference type="GO" id="GO:0141221">
    <property type="term" value="F:histone deacetylase activity, hydrolytic mechanism"/>
    <property type="evidence" value="ECO:0007669"/>
    <property type="project" value="UniProtKB-EC"/>
</dbReference>
<dbReference type="InterPro" id="IPR011989">
    <property type="entry name" value="ARM-like"/>
</dbReference>
<dbReference type="Gene3D" id="3.30.40.10">
    <property type="entry name" value="Zinc/RING finger domain, C3HC4 (zinc finger)"/>
    <property type="match status" value="1"/>
</dbReference>
<dbReference type="CDD" id="cd16454">
    <property type="entry name" value="RING-H2_PA-TM-RING"/>
    <property type="match status" value="1"/>
</dbReference>
<dbReference type="InterPro" id="IPR023801">
    <property type="entry name" value="His_deacetylse_dom"/>
</dbReference>
<evidence type="ECO:0000256" key="7">
    <source>
        <dbReference type="ARBA" id="ARBA00023015"/>
    </source>
</evidence>
<feature type="compositionally biased region" description="Acidic residues" evidence="13">
    <location>
        <begin position="575"/>
        <end position="585"/>
    </location>
</feature>
<dbReference type="InterPro" id="IPR000286">
    <property type="entry name" value="HDACs"/>
</dbReference>
<evidence type="ECO:0000256" key="1">
    <source>
        <dbReference type="ARBA" id="ARBA00001947"/>
    </source>
</evidence>
<evidence type="ECO:0000313" key="15">
    <source>
        <dbReference type="EMBL" id="CAE6149680.1"/>
    </source>
</evidence>
<gene>
    <name evidence="15" type="ORF">AARE701A_LOCUS17244</name>
</gene>
<sequence>MISMLFPRSPLCTAAIVFYTCVCIPLGRLKKNGGDAEAHDDDGYPLVGVMFGDNEKEEEICCPICLAEFEAEDAVTRLPRCAHLFHINCIEPWLLRGHLTCPLCRSFVLAPTPPTRNVNNVHSSSTFKAESSLLHGEEEGRRKPEREREIDSESSQLPLRPFDCYCDYNTPLILQKEGMDTGGNSLASGPDGVKRKVCYFYDPEVGNYYYGQGHPMKPHRIRMTHALLAHYGLLQHMQVLKPFPARDRDLCRFHADDYVSFLRSITPETQQDQIRQLKRFNVGEDCPVFDGLYSFCQTYAGGSVGGSVKLNHGLCDIAINWAGGLHHAKKCEASGFCYVNDIVLAILELLKQHERVLYVDIDIHHGDGVEEAFYATDRVMTVSFHKFGDYFPGTGHIQDIGYGNGKYYSLNVPLDDGIDDESYHLLFKPIMGKVMEVFRPGAVVLQCGADSLSGDRLGCFNLSIKGHAECVKFMRSFNVPLLLLGGGGYTIRNVARCWCYETGVALGVEVEDKMPEHEYYEYFGPDYTLHVAPSNMENKNSRQMLEEIRNDLLHNLSKLQHAPSVPFQERPPDTEAPEVDEDQEDGDKRWDPDSDMDVDDDRKPIPSRVKREAVEPDTKDKFVQDGLKGVMERGKGCEVGMDESGSSKVTGVNPVGMEEASVKMEEEGTNKGGADQFPSGDRNMFTAAASSSAGRWRTAFLSLRDEIVTTPPPPVPLLLQDLLFSQSHSLVSAVSHLPPHELTSDCLFLLDLVSKADGPDWIPVSRHTCQLIHDVCARLLFQLNSSSWPFLLHSFASVLEFLLRQPMPSSPYSTAYFSRIEPVFQCFETLRRLAAMHPENIHLVKFLLRIIPLLHQDLVLSYGFSNQNPPPTLDLEKKLPQQNSLWDSMALAFDMFGRAFSVSESLFPTDLCQCSLEVLRKVMDVLASKGQLVENRFMWRFYSCLLGCAHEVLTNIKCPVSDHVLSFIAALRMFFCFGLTGPPQLSHSDVVHKDKHLNVKLSTLISGVSKNAKNTPYRPPHLRKRDDLNTKQPVSCDWRRLSAHDSCSSDVISSDSDFSDSDGSVPDSYFAQSSKVRIAAIVCIQDLCQADSKSFTTQWVTLFPTSDVLKPRKFEATLMTCLLFDPHLKVRIASASALATMMDGPSSIFLQVAEYKESTKYGSFMPLSNSLGLILMQLHTGILHLIHSDNHDRLLIQLFKILLLLISSTPYSRMPGELLPKVIMSLHARINEGFPFKNDKTGLLVAAIGCLTAAFSTFPPQMKVHNMLLDETSAGFDGCEWNSGVLSTLFRFAEQFADASTCIEALQVLRAVALNYPTLVPAYWERVSVLVYKLLQSAVVEDSPTTWKASVRESVGYNGDKVLTAAIKVLDGCLRAISGFKGTEDLQYDRLMDTPFTSDCIRSIRISSAPSYGFDNTQEPIFQAGCDQWSEAIRKHIVLVLHHGSAVVRSTTVTCFAGITSSIFAAFSKQEKDFITSSIITAALHDKTPSVRSAACRAIGVISCFPETSISAEIYEKFIIAVEANTRDSLTSVRITASWALANVCDALRYRVDDRSFEGLKTTSQVVDALIECALRLTEDGDKVKSNAVRALGSISKYVNLRCMTSIKSVDQDVLPFPHQHSSNSHHLSCAGDTRWLERTVQAFLSCVTTGNVKVQWNVCHALSNLFSNETVKLQDMDWAPSVFSILLLLLRDASNFKIRIQAAAALAVPATPLAYGRSFPDVVKGVEHTLQSLHSDRETTPTNFKYKRSLENQLTSTMLHLLSLVSSCHFEALTDFLIRKASFLEEWLRGLCVTLKEEDNVSGSSGTSTSGGKLKKELITRAIRSLARSLRAGHSSEMALKLQELESNELTEQAMLLDRVNLAL</sequence>
<dbReference type="Gene3D" id="1.25.10.10">
    <property type="entry name" value="Leucine-rich Repeat Variant"/>
    <property type="match status" value="3"/>
</dbReference>
<dbReference type="PRINTS" id="PR01271">
    <property type="entry name" value="HISDACETLASE"/>
</dbReference>
<evidence type="ECO:0000256" key="8">
    <source>
        <dbReference type="ARBA" id="ARBA00023163"/>
    </source>
</evidence>
<evidence type="ECO:0000256" key="13">
    <source>
        <dbReference type="SAM" id="MobiDB-lite"/>
    </source>
</evidence>
<name>A0A8S2AYI6_ARAAE</name>
<keyword evidence="4" id="KW-0678">Repressor</keyword>
<dbReference type="FunFam" id="1.25.10.10:FF:000782">
    <property type="entry name" value="ARM repeat superfamily protein"/>
    <property type="match status" value="1"/>
</dbReference>
<dbReference type="PRINTS" id="PR01270">
    <property type="entry name" value="HDASUPER"/>
</dbReference>
<feature type="compositionally biased region" description="Basic and acidic residues" evidence="13">
    <location>
        <begin position="135"/>
        <end position="151"/>
    </location>
</feature>
<dbReference type="InterPro" id="IPR016024">
    <property type="entry name" value="ARM-type_fold"/>
</dbReference>
<keyword evidence="12" id="KW-0479">Metal-binding</keyword>
<dbReference type="PROSITE" id="PS50089">
    <property type="entry name" value="ZF_RING_2"/>
    <property type="match status" value="1"/>
</dbReference>
<dbReference type="InterPro" id="IPR037138">
    <property type="entry name" value="His_deacetylse_dom_sf"/>
</dbReference>
<evidence type="ECO:0000256" key="2">
    <source>
        <dbReference type="ARBA" id="ARBA00004123"/>
    </source>
</evidence>
<evidence type="ECO:0000256" key="9">
    <source>
        <dbReference type="ARBA" id="ARBA00023242"/>
    </source>
</evidence>
<dbReference type="Pfam" id="PF13251">
    <property type="entry name" value="DUF4042"/>
    <property type="match status" value="1"/>
</dbReference>
<dbReference type="EC" id="3.5.1.98" evidence="3"/>
<protein>
    <recommendedName>
        <fullName evidence="3">histone deacetylase</fullName>
        <ecNumber evidence="3">3.5.1.98</ecNumber>
    </recommendedName>
</protein>
<dbReference type="PANTHER" id="PTHR13366:SF0">
    <property type="entry name" value="HEAT REPEAT-CONTAINING PROTEIN 6"/>
    <property type="match status" value="1"/>
</dbReference>
<keyword evidence="12" id="KW-0862">Zinc</keyword>
<dbReference type="FunFam" id="3.40.800.20:FF:000001">
    <property type="entry name" value="Histone deacetylase"/>
    <property type="match status" value="1"/>
</dbReference>
<keyword evidence="12" id="KW-0863">Zinc-finger</keyword>
<evidence type="ECO:0000256" key="10">
    <source>
        <dbReference type="ARBA" id="ARBA00048287"/>
    </source>
</evidence>
<dbReference type="Proteomes" id="UP000682877">
    <property type="component" value="Chromosome 7"/>
</dbReference>
<evidence type="ECO:0000259" key="14">
    <source>
        <dbReference type="PROSITE" id="PS50089"/>
    </source>
</evidence>
<proteinExistence type="inferred from homology"/>
<dbReference type="SMART" id="SM00184">
    <property type="entry name" value="RING"/>
    <property type="match status" value="1"/>
</dbReference>
<comment type="catalytic activity">
    <reaction evidence="10">
        <text>N(6)-acetyl-L-lysyl-[histone] + H2O = L-lysyl-[histone] + acetate</text>
        <dbReference type="Rhea" id="RHEA:58196"/>
        <dbReference type="Rhea" id="RHEA-COMP:9845"/>
        <dbReference type="Rhea" id="RHEA-COMP:11338"/>
        <dbReference type="ChEBI" id="CHEBI:15377"/>
        <dbReference type="ChEBI" id="CHEBI:29969"/>
        <dbReference type="ChEBI" id="CHEBI:30089"/>
        <dbReference type="ChEBI" id="CHEBI:61930"/>
        <dbReference type="EC" id="3.5.1.98"/>
    </reaction>
</comment>
<organism evidence="15 16">
    <name type="scientific">Arabidopsis arenosa</name>
    <name type="common">Sand rock-cress</name>
    <name type="synonym">Cardaminopsis arenosa</name>
    <dbReference type="NCBI Taxonomy" id="38785"/>
    <lineage>
        <taxon>Eukaryota</taxon>
        <taxon>Viridiplantae</taxon>
        <taxon>Streptophyta</taxon>
        <taxon>Embryophyta</taxon>
        <taxon>Tracheophyta</taxon>
        <taxon>Spermatophyta</taxon>
        <taxon>Magnoliopsida</taxon>
        <taxon>eudicotyledons</taxon>
        <taxon>Gunneridae</taxon>
        <taxon>Pentapetalae</taxon>
        <taxon>rosids</taxon>
        <taxon>malvids</taxon>
        <taxon>Brassicales</taxon>
        <taxon>Brassicaceae</taxon>
        <taxon>Camelineae</taxon>
        <taxon>Arabidopsis</taxon>
    </lineage>
</organism>
<evidence type="ECO:0000256" key="3">
    <source>
        <dbReference type="ARBA" id="ARBA00012111"/>
    </source>
</evidence>
<feature type="compositionally biased region" description="Basic and acidic residues" evidence="13">
    <location>
        <begin position="600"/>
        <end position="618"/>
    </location>
</feature>
<dbReference type="InterPro" id="IPR052107">
    <property type="entry name" value="HEAT6"/>
</dbReference>
<evidence type="ECO:0000256" key="5">
    <source>
        <dbReference type="ARBA" id="ARBA00022801"/>
    </source>
</evidence>
<dbReference type="InterPro" id="IPR023696">
    <property type="entry name" value="Ureohydrolase_dom_sf"/>
</dbReference>
<evidence type="ECO:0000256" key="4">
    <source>
        <dbReference type="ARBA" id="ARBA00022491"/>
    </source>
</evidence>
<keyword evidence="5" id="KW-0378">Hydrolase</keyword>
<dbReference type="EMBL" id="LR999457">
    <property type="protein sequence ID" value="CAE6149680.1"/>
    <property type="molecule type" value="Genomic_DNA"/>
</dbReference>
<feature type="domain" description="RING-type" evidence="14">
    <location>
        <begin position="62"/>
        <end position="105"/>
    </location>
</feature>
<comment type="subcellular location">
    <subcellularLocation>
        <location evidence="2">Nucleus</location>
    </subcellularLocation>
</comment>
<dbReference type="SUPFAM" id="SSF57850">
    <property type="entry name" value="RING/U-box"/>
    <property type="match status" value="1"/>
</dbReference>
<dbReference type="Pfam" id="PF00850">
    <property type="entry name" value="Hist_deacetyl"/>
    <property type="match status" value="1"/>
</dbReference>
<feature type="region of interest" description="Disordered" evidence="13">
    <location>
        <begin position="561"/>
        <end position="618"/>
    </location>
</feature>
<comment type="similarity">
    <text evidence="11">Belongs to the histone deacetylase family. HD Type 1 subfamily.</text>
</comment>
<evidence type="ECO:0000313" key="16">
    <source>
        <dbReference type="Proteomes" id="UP000682877"/>
    </source>
</evidence>
<keyword evidence="6" id="KW-0156">Chromatin regulator</keyword>
<dbReference type="PANTHER" id="PTHR13366">
    <property type="entry name" value="MALARIA ANTIGEN-RELATED"/>
    <property type="match status" value="1"/>
</dbReference>
<dbReference type="Pfam" id="PF13639">
    <property type="entry name" value="zf-RING_2"/>
    <property type="match status" value="1"/>
</dbReference>
<dbReference type="Gene3D" id="3.40.800.20">
    <property type="entry name" value="Histone deacetylase domain"/>
    <property type="match status" value="1"/>
</dbReference>
<evidence type="ECO:0000256" key="12">
    <source>
        <dbReference type="PROSITE-ProRule" id="PRU00175"/>
    </source>
</evidence>
<dbReference type="SUPFAM" id="SSF48371">
    <property type="entry name" value="ARM repeat"/>
    <property type="match status" value="1"/>
</dbReference>
<keyword evidence="9" id="KW-0539">Nucleus</keyword>
<dbReference type="GO" id="GO:0008270">
    <property type="term" value="F:zinc ion binding"/>
    <property type="evidence" value="ECO:0007669"/>
    <property type="project" value="UniProtKB-KW"/>
</dbReference>
<reference evidence="15" key="1">
    <citation type="submission" date="2021-01" db="EMBL/GenBank/DDBJ databases">
        <authorList>
            <person name="Bezrukov I."/>
        </authorList>
    </citation>
    <scope>NUCLEOTIDE SEQUENCE</scope>
</reference>
<dbReference type="InterPro" id="IPR025283">
    <property type="entry name" value="DUF4042"/>
</dbReference>
<keyword evidence="16" id="KW-1185">Reference proteome</keyword>
<dbReference type="InterPro" id="IPR001841">
    <property type="entry name" value="Znf_RING"/>
</dbReference>
<dbReference type="GO" id="GO:0000118">
    <property type="term" value="C:histone deacetylase complex"/>
    <property type="evidence" value="ECO:0007669"/>
    <property type="project" value="UniProtKB-ARBA"/>
</dbReference>
<comment type="cofactor">
    <cofactor evidence="1">
        <name>Zn(2+)</name>
        <dbReference type="ChEBI" id="CHEBI:29105"/>
    </cofactor>
</comment>
<keyword evidence="8" id="KW-0804">Transcription</keyword>
<dbReference type="SUPFAM" id="SSF52768">
    <property type="entry name" value="Arginase/deacetylase"/>
    <property type="match status" value="1"/>
</dbReference>
<dbReference type="InterPro" id="IPR003084">
    <property type="entry name" value="HDAC_I/II"/>
</dbReference>
<evidence type="ECO:0000256" key="11">
    <source>
        <dbReference type="ARBA" id="ARBA00061569"/>
    </source>
</evidence>
<accession>A0A8S2AYI6</accession>
<feature type="region of interest" description="Disordered" evidence="13">
    <location>
        <begin position="129"/>
        <end position="154"/>
    </location>
</feature>
<evidence type="ECO:0000256" key="6">
    <source>
        <dbReference type="ARBA" id="ARBA00022853"/>
    </source>
</evidence>
<keyword evidence="7" id="KW-0805">Transcription regulation</keyword>
<dbReference type="InterPro" id="IPR013083">
    <property type="entry name" value="Znf_RING/FYVE/PHD"/>
</dbReference>